<sequence>MNKTRFIQLIALVLLFTTACKKKDVLPQLTRGKVTVKVNGELKTFTLANSYLNEGVLSFGNDAKKELMGFSIPEVKEGVYDMSHEKIITAIYSKNEVDYGATNGILGIGKKGSFRLHITKIANNKISGTFEMTVLPNSGNGNNITITEGVFEDIPKI</sequence>
<dbReference type="PROSITE" id="PS51257">
    <property type="entry name" value="PROKAR_LIPOPROTEIN"/>
    <property type="match status" value="1"/>
</dbReference>
<protein>
    <submittedName>
        <fullName evidence="1">Lipoprotein, putative</fullName>
    </submittedName>
</protein>
<dbReference type="RefSeq" id="WP_002704984.1">
    <property type="nucleotide sequence ID" value="NZ_AAWS01000072.1"/>
</dbReference>
<evidence type="ECO:0000313" key="2">
    <source>
        <dbReference type="Proteomes" id="UP000004095"/>
    </source>
</evidence>
<keyword evidence="2" id="KW-1185">Reference proteome</keyword>
<dbReference type="InterPro" id="IPR046219">
    <property type="entry name" value="DUF6252"/>
</dbReference>
<proteinExistence type="predicted"/>
<dbReference type="Pfam" id="PF19765">
    <property type="entry name" value="DUF6252"/>
    <property type="match status" value="1"/>
</dbReference>
<reference evidence="1 2" key="1">
    <citation type="submission" date="2007-01" db="EMBL/GenBank/DDBJ databases">
        <authorList>
            <person name="Haygood M."/>
            <person name="Podell S."/>
            <person name="Anderson C."/>
            <person name="Hopkinson B."/>
            <person name="Roe K."/>
            <person name="Barbeau K."/>
            <person name="Gaasterland T."/>
            <person name="Ferriera S."/>
            <person name="Johnson J."/>
            <person name="Kravitz S."/>
            <person name="Beeson K."/>
            <person name="Sutton G."/>
            <person name="Rogers Y.-H."/>
            <person name="Friedman R."/>
            <person name="Frazier M."/>
            <person name="Venter J.C."/>
        </authorList>
    </citation>
    <scope>NUCLEOTIDE SEQUENCE [LARGE SCALE GENOMIC DNA]</scope>
    <source>
        <strain evidence="1 2">ATCC 23134</strain>
    </source>
</reference>
<accession>A1ZZ39</accession>
<evidence type="ECO:0000313" key="1">
    <source>
        <dbReference type="EMBL" id="EAY24361.1"/>
    </source>
</evidence>
<dbReference type="Proteomes" id="UP000004095">
    <property type="component" value="Unassembled WGS sequence"/>
</dbReference>
<dbReference type="EMBL" id="AAWS01000072">
    <property type="protein sequence ID" value="EAY24361.1"/>
    <property type="molecule type" value="Genomic_DNA"/>
</dbReference>
<keyword evidence="1" id="KW-0449">Lipoprotein</keyword>
<dbReference type="AlphaFoldDB" id="A1ZZ39"/>
<gene>
    <name evidence="1" type="ORF">M23134_02727</name>
</gene>
<dbReference type="OrthoDB" id="825584at2"/>
<comment type="caution">
    <text evidence="1">The sequence shown here is derived from an EMBL/GenBank/DDBJ whole genome shotgun (WGS) entry which is preliminary data.</text>
</comment>
<name>A1ZZ39_MICM2</name>
<organism evidence="1 2">
    <name type="scientific">Microscilla marina ATCC 23134</name>
    <dbReference type="NCBI Taxonomy" id="313606"/>
    <lineage>
        <taxon>Bacteria</taxon>
        <taxon>Pseudomonadati</taxon>
        <taxon>Bacteroidota</taxon>
        <taxon>Cytophagia</taxon>
        <taxon>Cytophagales</taxon>
        <taxon>Microscillaceae</taxon>
        <taxon>Microscilla</taxon>
    </lineage>
</organism>